<reference evidence="5" key="1">
    <citation type="journal article" date="2023" name="Genome Biol. Evol.">
        <title>Long-read-based Genome Assembly of Drosophila gunungcola Reveals Fewer Chemosensory Genes in Flower-breeding Species.</title>
        <authorList>
            <person name="Negi A."/>
            <person name="Liao B.Y."/>
            <person name="Yeh S.D."/>
        </authorList>
    </citation>
    <scope>NUCLEOTIDE SEQUENCE</scope>
    <source>
        <strain evidence="5">Sukarami</strain>
    </source>
</reference>
<dbReference type="InterPro" id="IPR011989">
    <property type="entry name" value="ARM-like"/>
</dbReference>
<dbReference type="FunFam" id="1.25.10.10:FF:000661">
    <property type="entry name" value="Cell differentiation family, Rcd1-like containing protein"/>
    <property type="match status" value="1"/>
</dbReference>
<dbReference type="GO" id="GO:0030014">
    <property type="term" value="C:CCR4-NOT complex"/>
    <property type="evidence" value="ECO:0007669"/>
    <property type="project" value="InterPro"/>
</dbReference>
<dbReference type="GO" id="GO:0006402">
    <property type="term" value="P:mRNA catabolic process"/>
    <property type="evidence" value="ECO:0007669"/>
    <property type="project" value="InterPro"/>
</dbReference>
<comment type="subcellular location">
    <subcellularLocation>
        <location evidence="1">Cytoplasm</location>
        <location evidence="1">P-body</location>
    </subcellularLocation>
</comment>
<protein>
    <recommendedName>
        <fullName evidence="3">CCR4-NOT transcription complex subunit 9</fullName>
    </recommendedName>
    <alternativeName>
        <fullName evidence="4">Cell differentiation protein RQCD1 homolog</fullName>
    </alternativeName>
</protein>
<gene>
    <name evidence="5" type="ORF">M5D96_014125</name>
</gene>
<evidence type="ECO:0000256" key="4">
    <source>
        <dbReference type="ARBA" id="ARBA00030283"/>
    </source>
</evidence>
<dbReference type="Pfam" id="PF04078">
    <property type="entry name" value="Rcd1"/>
    <property type="match status" value="1"/>
</dbReference>
<dbReference type="AlphaFoldDB" id="A0A9Q0BIR0"/>
<dbReference type="InterPro" id="IPR007216">
    <property type="entry name" value="CNOT9"/>
</dbReference>
<evidence type="ECO:0000256" key="1">
    <source>
        <dbReference type="ARBA" id="ARBA00004201"/>
    </source>
</evidence>
<evidence type="ECO:0000313" key="6">
    <source>
        <dbReference type="Proteomes" id="UP001059596"/>
    </source>
</evidence>
<dbReference type="Proteomes" id="UP001059596">
    <property type="component" value="Unassembled WGS sequence"/>
</dbReference>
<dbReference type="SUPFAM" id="SSF48371">
    <property type="entry name" value="ARM repeat"/>
    <property type="match status" value="1"/>
</dbReference>
<sequence>MSATKSGCKQRSETECVYGWITDLCSKQSRLLAMLELCERRSHIESLGPLLWHSFGAVSGLLQEVVSIYPAILANELNGQQSQRICAAIGLFQAMTSHPFIGIELMRCQFLCYLMPLLKLTPQTRSVEHVRLSVLSVVCGLLKSDHPQIVGYFLGTELIPLILRQLELGSSMSKVLCAFVLCRILEHEVGLTFASRRLARRLHLIHTLARVVHQLTLEPEPRVLKHVVRVYSRLADHPESLQLIFNHLPAQLRNGYFCQDSLLGFENASLELADLNRKLVNRDVKNDTGINSITTEIVISHHSLF</sequence>
<evidence type="ECO:0000256" key="3">
    <source>
        <dbReference type="ARBA" id="ARBA00014171"/>
    </source>
</evidence>
<dbReference type="InterPro" id="IPR016024">
    <property type="entry name" value="ARM-type_fold"/>
</dbReference>
<evidence type="ECO:0000256" key="2">
    <source>
        <dbReference type="ARBA" id="ARBA00006385"/>
    </source>
</evidence>
<evidence type="ECO:0000313" key="5">
    <source>
        <dbReference type="EMBL" id="KAI8033125.1"/>
    </source>
</evidence>
<dbReference type="Gene3D" id="1.25.10.10">
    <property type="entry name" value="Leucine-rich Repeat Variant"/>
    <property type="match status" value="1"/>
</dbReference>
<keyword evidence="6" id="KW-1185">Reference proteome</keyword>
<dbReference type="PANTHER" id="PTHR12262">
    <property type="entry name" value="CCR4-NOT TRANSCRIPTION COMPLEX SUBUNIT 9"/>
    <property type="match status" value="1"/>
</dbReference>
<name>A0A9Q0BIR0_9MUSC</name>
<comment type="similarity">
    <text evidence="2">Belongs to the CNOT9 family.</text>
</comment>
<organism evidence="5 6">
    <name type="scientific">Drosophila gunungcola</name>
    <name type="common">fruit fly</name>
    <dbReference type="NCBI Taxonomy" id="103775"/>
    <lineage>
        <taxon>Eukaryota</taxon>
        <taxon>Metazoa</taxon>
        <taxon>Ecdysozoa</taxon>
        <taxon>Arthropoda</taxon>
        <taxon>Hexapoda</taxon>
        <taxon>Insecta</taxon>
        <taxon>Pterygota</taxon>
        <taxon>Neoptera</taxon>
        <taxon>Endopterygota</taxon>
        <taxon>Diptera</taxon>
        <taxon>Brachycera</taxon>
        <taxon>Muscomorpha</taxon>
        <taxon>Ephydroidea</taxon>
        <taxon>Drosophilidae</taxon>
        <taxon>Drosophila</taxon>
        <taxon>Sophophora</taxon>
    </lineage>
</organism>
<dbReference type="EMBL" id="JAMKOV010000188">
    <property type="protein sequence ID" value="KAI8033125.1"/>
    <property type="molecule type" value="Genomic_DNA"/>
</dbReference>
<comment type="caution">
    <text evidence="5">The sequence shown here is derived from an EMBL/GenBank/DDBJ whole genome shotgun (WGS) entry which is preliminary data.</text>
</comment>
<proteinExistence type="inferred from homology"/>
<dbReference type="GO" id="GO:0000932">
    <property type="term" value="C:P-body"/>
    <property type="evidence" value="ECO:0007669"/>
    <property type="project" value="UniProtKB-SubCell"/>
</dbReference>
<accession>A0A9Q0BIR0</accession>